<dbReference type="PANTHER" id="PTHR33119">
    <property type="entry name" value="IFI3P"/>
    <property type="match status" value="1"/>
</dbReference>
<dbReference type="Pfam" id="PF21666">
    <property type="entry name" value="DUF4246_N"/>
    <property type="match status" value="1"/>
</dbReference>
<evidence type="ECO:0000313" key="4">
    <source>
        <dbReference type="Proteomes" id="UP000240883"/>
    </source>
</evidence>
<protein>
    <submittedName>
        <fullName evidence="3">Uncharacterized protein</fullName>
    </submittedName>
</protein>
<dbReference type="AlphaFoldDB" id="A0A2T2NLE1"/>
<gene>
    <name evidence="3" type="ORF">BS50DRAFT_668919</name>
</gene>
<dbReference type="InterPro" id="IPR049192">
    <property type="entry name" value="DUF4246_C"/>
</dbReference>
<evidence type="ECO:0000259" key="2">
    <source>
        <dbReference type="Pfam" id="PF21666"/>
    </source>
</evidence>
<name>A0A2T2NLE1_CORCC</name>
<dbReference type="Proteomes" id="UP000240883">
    <property type="component" value="Unassembled WGS sequence"/>
</dbReference>
<dbReference type="Pfam" id="PF14033">
    <property type="entry name" value="DUF4246"/>
    <property type="match status" value="1"/>
</dbReference>
<keyword evidence="4" id="KW-1185">Reference proteome</keyword>
<proteinExistence type="predicted"/>
<dbReference type="EMBL" id="KZ678136">
    <property type="protein sequence ID" value="PSN66200.1"/>
    <property type="molecule type" value="Genomic_DNA"/>
</dbReference>
<feature type="domain" description="DUF4246" evidence="2">
    <location>
        <begin position="1"/>
        <end position="30"/>
    </location>
</feature>
<accession>A0A2T2NLE1</accession>
<dbReference type="STRING" id="1448308.A0A2T2NLE1"/>
<dbReference type="InterPro" id="IPR049207">
    <property type="entry name" value="DUF4246_N"/>
</dbReference>
<reference evidence="3 4" key="1">
    <citation type="journal article" date="2018" name="Front. Microbiol.">
        <title>Genome-Wide Analysis of Corynespora cassiicola Leaf Fall Disease Putative Effectors.</title>
        <authorList>
            <person name="Lopez D."/>
            <person name="Ribeiro S."/>
            <person name="Label P."/>
            <person name="Fumanal B."/>
            <person name="Venisse J.S."/>
            <person name="Kohler A."/>
            <person name="de Oliveira R.R."/>
            <person name="Labutti K."/>
            <person name="Lipzen A."/>
            <person name="Lail K."/>
            <person name="Bauer D."/>
            <person name="Ohm R.A."/>
            <person name="Barry K.W."/>
            <person name="Spatafora J."/>
            <person name="Grigoriev I.V."/>
            <person name="Martin F.M."/>
            <person name="Pujade-Renaud V."/>
        </authorList>
    </citation>
    <scope>NUCLEOTIDE SEQUENCE [LARGE SCALE GENOMIC DNA]</scope>
    <source>
        <strain evidence="3 4">Philippines</strain>
    </source>
</reference>
<evidence type="ECO:0000313" key="3">
    <source>
        <dbReference type="EMBL" id="PSN66200.1"/>
    </source>
</evidence>
<feature type="domain" description="DUF4246" evidence="1">
    <location>
        <begin position="42"/>
        <end position="390"/>
    </location>
</feature>
<dbReference type="InterPro" id="IPR025340">
    <property type="entry name" value="DUF4246"/>
</dbReference>
<dbReference type="OrthoDB" id="415532at2759"/>
<sequence length="390" mass="45018">MLNFMDAVTDKADWDKKVFDEGILRRWRAETRLDKGGLIIDSAFQWCIAELQDRAKDFGQEKFVINNPGNKFKMRQKRSAISPLLGIKGGCRNWHPNSNNQVLNLVHPSLYHLVYGKSSVLPSGQVGLDNCVDSIGRGVLTEAGQELVGIEKWYPHSLYSGLWSTRFQWLPSDIRFVGDTGTKVRISSYINNLWPSKHQNLYQLIEKFISKSIPVWNKVLIKRREDWANLRIPTDSIETEVRERPKELYDIHQLSEEEFFSAGIVEKIKDYLSQPDDPRHAHLYSEKRATLPDDPREWCRFEVDEALNDVYFRTCKIIQPKPGEKISYEQWKASNTSRVLSSNFPPGKNPEPKSNRTCLEEQFRKQGLQVIFKLSSIELAPDNDDYPGGS</sequence>
<dbReference type="PANTHER" id="PTHR33119:SF1">
    <property type="entry name" value="FE2OG DIOXYGENASE DOMAIN-CONTAINING PROTEIN"/>
    <property type="match status" value="1"/>
</dbReference>
<evidence type="ECO:0000259" key="1">
    <source>
        <dbReference type="Pfam" id="PF14033"/>
    </source>
</evidence>
<organism evidence="3 4">
    <name type="scientific">Corynespora cassiicola Philippines</name>
    <dbReference type="NCBI Taxonomy" id="1448308"/>
    <lineage>
        <taxon>Eukaryota</taxon>
        <taxon>Fungi</taxon>
        <taxon>Dikarya</taxon>
        <taxon>Ascomycota</taxon>
        <taxon>Pezizomycotina</taxon>
        <taxon>Dothideomycetes</taxon>
        <taxon>Pleosporomycetidae</taxon>
        <taxon>Pleosporales</taxon>
        <taxon>Corynesporascaceae</taxon>
        <taxon>Corynespora</taxon>
    </lineage>
</organism>